<feature type="transmembrane region" description="Helical" evidence="10">
    <location>
        <begin position="524"/>
        <end position="546"/>
    </location>
</feature>
<feature type="transmembrane region" description="Helical" evidence="10">
    <location>
        <begin position="296"/>
        <end position="318"/>
    </location>
</feature>
<feature type="transmembrane region" description="Helical" evidence="10">
    <location>
        <begin position="721"/>
        <end position="742"/>
    </location>
</feature>
<comment type="similarity">
    <text evidence="2">Belongs to the oligopeptide OPT transporter family.</text>
</comment>
<dbReference type="EMBL" id="QGMI01000171">
    <property type="protein sequence ID" value="TVY46008.1"/>
    <property type="molecule type" value="Genomic_DNA"/>
</dbReference>
<reference evidence="11 12" key="1">
    <citation type="submission" date="2018-05" db="EMBL/GenBank/DDBJ databases">
        <title>Genome sequencing and assembly of the regulated plant pathogen Lachnellula willkommii and related sister species for the development of diagnostic species identification markers.</title>
        <authorList>
            <person name="Giroux E."/>
            <person name="Bilodeau G."/>
        </authorList>
    </citation>
    <scope>NUCLEOTIDE SEQUENCE [LARGE SCALE GENOMIC DNA]</scope>
    <source>
        <strain evidence="11 12">CBS 160.35</strain>
    </source>
</reference>
<evidence type="ECO:0000256" key="3">
    <source>
        <dbReference type="ARBA" id="ARBA00022448"/>
    </source>
</evidence>
<evidence type="ECO:0000256" key="10">
    <source>
        <dbReference type="SAM" id="Phobius"/>
    </source>
</evidence>
<feature type="transmembrane region" description="Helical" evidence="10">
    <location>
        <begin position="338"/>
        <end position="360"/>
    </location>
</feature>
<dbReference type="InterPro" id="IPR004648">
    <property type="entry name" value="Oligpept_transpt"/>
</dbReference>
<dbReference type="Pfam" id="PF03169">
    <property type="entry name" value="OPT"/>
    <property type="match status" value="1"/>
</dbReference>
<feature type="transmembrane region" description="Helical" evidence="10">
    <location>
        <begin position="682"/>
        <end position="701"/>
    </location>
</feature>
<evidence type="ECO:0000313" key="11">
    <source>
        <dbReference type="EMBL" id="TVY46008.1"/>
    </source>
</evidence>
<feature type="transmembrane region" description="Helical" evidence="10">
    <location>
        <begin position="229"/>
        <end position="249"/>
    </location>
</feature>
<feature type="region of interest" description="Disordered" evidence="9">
    <location>
        <begin position="1"/>
        <end position="44"/>
    </location>
</feature>
<keyword evidence="4 10" id="KW-0812">Transmembrane</keyword>
<evidence type="ECO:0000256" key="2">
    <source>
        <dbReference type="ARBA" id="ARBA00008807"/>
    </source>
</evidence>
<feature type="transmembrane region" description="Helical" evidence="10">
    <location>
        <begin position="498"/>
        <end position="518"/>
    </location>
</feature>
<dbReference type="GO" id="GO:0016020">
    <property type="term" value="C:membrane"/>
    <property type="evidence" value="ECO:0007669"/>
    <property type="project" value="UniProtKB-SubCell"/>
</dbReference>
<dbReference type="OrthoDB" id="9986677at2759"/>
<keyword evidence="7 10" id="KW-1133">Transmembrane helix</keyword>
<evidence type="ECO:0000256" key="5">
    <source>
        <dbReference type="ARBA" id="ARBA00022856"/>
    </source>
</evidence>
<organism evidence="11 12">
    <name type="scientific">Lachnellula occidentalis</name>
    <dbReference type="NCBI Taxonomy" id="215460"/>
    <lineage>
        <taxon>Eukaryota</taxon>
        <taxon>Fungi</taxon>
        <taxon>Dikarya</taxon>
        <taxon>Ascomycota</taxon>
        <taxon>Pezizomycotina</taxon>
        <taxon>Leotiomycetes</taxon>
        <taxon>Helotiales</taxon>
        <taxon>Lachnaceae</taxon>
        <taxon>Lachnellula</taxon>
    </lineage>
</organism>
<evidence type="ECO:0000313" key="12">
    <source>
        <dbReference type="Proteomes" id="UP000443090"/>
    </source>
</evidence>
<keyword evidence="8 10" id="KW-0472">Membrane</keyword>
<dbReference type="InterPro" id="IPR004813">
    <property type="entry name" value="OPT"/>
</dbReference>
<comment type="subcellular location">
    <subcellularLocation>
        <location evidence="1">Membrane</location>
        <topology evidence="1">Multi-pass membrane protein</topology>
    </subcellularLocation>
</comment>
<feature type="transmembrane region" description="Helical" evidence="10">
    <location>
        <begin position="439"/>
        <end position="465"/>
    </location>
</feature>
<accession>A0A8H8UI32</accession>
<dbReference type="NCBIfam" id="TIGR00727">
    <property type="entry name" value="ISP4_OPT"/>
    <property type="match status" value="1"/>
</dbReference>
<keyword evidence="5" id="KW-0571">Peptide transport</keyword>
<evidence type="ECO:0000256" key="7">
    <source>
        <dbReference type="ARBA" id="ARBA00022989"/>
    </source>
</evidence>
<feature type="compositionally biased region" description="Polar residues" evidence="9">
    <location>
        <begin position="25"/>
        <end position="36"/>
    </location>
</feature>
<feature type="transmembrane region" description="Helical" evidence="10">
    <location>
        <begin position="754"/>
        <end position="777"/>
    </location>
</feature>
<protein>
    <submittedName>
        <fullName evidence="11">Sexual differentiation process protein</fullName>
    </submittedName>
</protein>
<feature type="transmembrane region" description="Helical" evidence="10">
    <location>
        <begin position="153"/>
        <end position="175"/>
    </location>
</feature>
<evidence type="ECO:0000256" key="8">
    <source>
        <dbReference type="ARBA" id="ARBA00023136"/>
    </source>
</evidence>
<feature type="transmembrane region" description="Helical" evidence="10">
    <location>
        <begin position="123"/>
        <end position="141"/>
    </location>
</feature>
<dbReference type="NCBIfam" id="TIGR00728">
    <property type="entry name" value="OPT_sfam"/>
    <property type="match status" value="1"/>
</dbReference>
<evidence type="ECO:0000256" key="6">
    <source>
        <dbReference type="ARBA" id="ARBA00022927"/>
    </source>
</evidence>
<gene>
    <name evidence="11" type="primary">isp4_1</name>
    <name evidence="11" type="ORF">LOCC1_G004675</name>
</gene>
<dbReference type="PANTHER" id="PTHR22601">
    <property type="entry name" value="ISP4 LIKE PROTEIN"/>
    <property type="match status" value="1"/>
</dbReference>
<name>A0A8H8UI32_9HELO</name>
<sequence>MVGKLRTPWSSSPDAPDLDIEGISRSDSGTQVTPTSSEKKETDGQDIDITEAAENLPKFAKTHHFDPNLPQEKINILHDATATGDVEAMKVAEAAFAEDSPYEEVKAAVRAIDGGEVANTVRAWILGMIFVTVCSGLNMFLSMRSPAISFPPVVVLLLVYPVGCIWAKIVPMRVFRTFGLSWTFNTGPFDIKEHTVITLMASVSISYAYSTDALLALKGKAFYNLDMGWGFQLLFTISSQLIGISLAGVFRRFLIWPSAMVWPGQLSNTSLLWALHDKSRSNPSKSSGWTVSRYRFFVYVMVGSFAWYWIPGVLWQGLSVFAFVTWIKPNNVVLNQLFGGFTGLSLIPLTFDFTYVSGYLLNPLLAPAHAHFNTLIGLIVFMIITAIGISYTGSLYSEYLPINTSSIFDNTGGFYNVKNILTPEYTFDLEKYKAYSPLFLAPCFFLNYGLSFASLTAAFVHVGIFHGKEIWYRFRAARDQEPDIHMKLMKKYPEAPDWWYWILLLVSLAFGLATVLGYSSQLPWWGFFVSNIIGMAFIIPTCMILATTNIMLSLNVISPFLAGFMIPGKPIGVMMFKVFSVITLGQARVQTYCGDLKLAHYMKIPPKTVFSCQIVASIWACFVQVAVMNWSLGAIDGICTTTQSAHFTCPNGKTFFSSSITWGVIGPARMFGPGSIYSAIQYYWLLGALLPVLFYILIRFFPRLPVRLLNAPVMLGAMAWLPPATPLSFSSWVIVGLIFNYWIKRRWPGWWQHYNYLTAAGLDSGLVISTIIIFFAITLPNVTIPQWWGNVDVYETTDYLYSAVRKIPADGETFGPAVW</sequence>
<feature type="transmembrane region" description="Helical" evidence="10">
    <location>
        <begin position="372"/>
        <end position="391"/>
    </location>
</feature>
<dbReference type="AlphaFoldDB" id="A0A8H8UI32"/>
<keyword evidence="6" id="KW-0653">Protein transport</keyword>
<keyword evidence="3" id="KW-0813">Transport</keyword>
<evidence type="ECO:0000256" key="9">
    <source>
        <dbReference type="SAM" id="MobiDB-lite"/>
    </source>
</evidence>
<evidence type="ECO:0000256" key="4">
    <source>
        <dbReference type="ARBA" id="ARBA00022692"/>
    </source>
</evidence>
<keyword evidence="12" id="KW-1185">Reference proteome</keyword>
<dbReference type="GO" id="GO:0035673">
    <property type="term" value="F:oligopeptide transmembrane transporter activity"/>
    <property type="evidence" value="ECO:0007669"/>
    <property type="project" value="InterPro"/>
</dbReference>
<dbReference type="Proteomes" id="UP000443090">
    <property type="component" value="Unassembled WGS sequence"/>
</dbReference>
<evidence type="ECO:0000256" key="1">
    <source>
        <dbReference type="ARBA" id="ARBA00004141"/>
    </source>
</evidence>
<dbReference type="GO" id="GO:0015031">
    <property type="term" value="P:protein transport"/>
    <property type="evidence" value="ECO:0007669"/>
    <property type="project" value="UniProtKB-KW"/>
</dbReference>
<proteinExistence type="inferred from homology"/>
<comment type="caution">
    <text evidence="11">The sequence shown here is derived from an EMBL/GenBank/DDBJ whole genome shotgun (WGS) entry which is preliminary data.</text>
</comment>